<sequence length="189" mass="21305">MAHPYHHALSSVKKWGGVVEDYTDLHSWFDASKLILADFRHRALRHHAEGIFLMETVFGKTLTLSSGRVIPTRWVGEQHVREDLGHIPSFADWARAIRPEPWMGRTQKIETEVEPLQTAPTRTPDPFYPLLGLSPDVSGFTVLRAAARAFHPTIRRDPGLRLARRRFYRQMLAAHATAAPQGSPTSPGT</sequence>
<accession>A0A3P5Y096</accession>
<gene>
    <name evidence="2" type="ORF">XINFAN_04096</name>
</gene>
<feature type="domain" description="DUF6915" evidence="1">
    <location>
        <begin position="2"/>
        <end position="103"/>
    </location>
</feature>
<organism evidence="2 3">
    <name type="scientific">Pseudogemmobacter humi</name>
    <dbReference type="NCBI Taxonomy" id="2483812"/>
    <lineage>
        <taxon>Bacteria</taxon>
        <taxon>Pseudomonadati</taxon>
        <taxon>Pseudomonadota</taxon>
        <taxon>Alphaproteobacteria</taxon>
        <taxon>Rhodobacterales</taxon>
        <taxon>Paracoccaceae</taxon>
        <taxon>Pseudogemmobacter</taxon>
    </lineage>
</organism>
<evidence type="ECO:0000313" key="2">
    <source>
        <dbReference type="EMBL" id="VDC33867.1"/>
    </source>
</evidence>
<dbReference type="EMBL" id="UXAW01000134">
    <property type="protein sequence ID" value="VDC33867.1"/>
    <property type="molecule type" value="Genomic_DNA"/>
</dbReference>
<dbReference type="InterPro" id="IPR054061">
    <property type="entry name" value="DUF6915"/>
</dbReference>
<evidence type="ECO:0000313" key="3">
    <source>
        <dbReference type="Proteomes" id="UP000277498"/>
    </source>
</evidence>
<dbReference type="Pfam" id="PF21866">
    <property type="entry name" value="DUF6915"/>
    <property type="match status" value="1"/>
</dbReference>
<evidence type="ECO:0000259" key="1">
    <source>
        <dbReference type="Pfam" id="PF21866"/>
    </source>
</evidence>
<name>A0A3P5Y096_9RHOB</name>
<dbReference type="Proteomes" id="UP000277498">
    <property type="component" value="Unassembled WGS sequence"/>
</dbReference>
<proteinExistence type="predicted"/>
<dbReference type="AlphaFoldDB" id="A0A3P5Y096"/>
<protein>
    <recommendedName>
        <fullName evidence="1">DUF6915 domain-containing protein</fullName>
    </recommendedName>
</protein>
<reference evidence="2 3" key="1">
    <citation type="submission" date="2018-11" db="EMBL/GenBank/DDBJ databases">
        <authorList>
            <person name="Criscuolo A."/>
        </authorList>
    </citation>
    <scope>NUCLEOTIDE SEQUENCE [LARGE SCALE GENOMIC DNA]</scope>
    <source>
        <strain evidence="2">ACIP111625</strain>
    </source>
</reference>
<keyword evidence="3" id="KW-1185">Reference proteome</keyword>